<sequence length="258" mass="27595">MDEQQKPMPPELRAAAVFREHPRWQVVDHSGTPARGPLEDTFAWEERSLEAVGRGEDLPLLHLWRHEKALVLGYRDTRLPRWAEAAEALRAEGYEVPVRLSGGTAVPLDAGVLNVSLVYPARALRIEDGFDAMYALLRVALAGLRLRATRGLVPGGYCPGDSDVAVGGRKVAGIAQRRRRLASLVHAFVLVEGEGASRAGLAARFYALAAPGVDPGPPGKGPYPEVHPEAVQSLSEAAGRPVRVGELAGALAALLAPH</sequence>
<name>A0AA35CL36_9FIRM</name>
<accession>A0AA35CL36</accession>
<dbReference type="Gene3D" id="3.30.930.10">
    <property type="entry name" value="Bira Bifunctional Protein, Domain 2"/>
    <property type="match status" value="1"/>
</dbReference>
<dbReference type="AlphaFoldDB" id="A0AA35CL36"/>
<protein>
    <submittedName>
        <fullName evidence="2">Octanoyl-[GcvH]:protein N-octanoyltransferase</fullName>
    </submittedName>
</protein>
<dbReference type="EMBL" id="AP025628">
    <property type="protein sequence ID" value="BDG61102.1"/>
    <property type="molecule type" value="Genomic_DNA"/>
</dbReference>
<dbReference type="Proteomes" id="UP001163687">
    <property type="component" value="Chromosome"/>
</dbReference>
<reference evidence="2" key="1">
    <citation type="submission" date="2022-03" db="EMBL/GenBank/DDBJ databases">
        <title>Complete genome sequence of Caldinitratiruptor microaerophilus.</title>
        <authorList>
            <person name="Mukaiyama R."/>
            <person name="Nishiyama T."/>
            <person name="Ueda K."/>
        </authorList>
    </citation>
    <scope>NUCLEOTIDE SEQUENCE</scope>
    <source>
        <strain evidence="2">JCM 16183</strain>
    </source>
</reference>
<dbReference type="Pfam" id="PF21948">
    <property type="entry name" value="LplA-B_cat"/>
    <property type="match status" value="1"/>
</dbReference>
<dbReference type="InterPro" id="IPR050664">
    <property type="entry name" value="Octanoyltrans_LipM/LipL"/>
</dbReference>
<evidence type="ECO:0000313" key="3">
    <source>
        <dbReference type="Proteomes" id="UP001163687"/>
    </source>
</evidence>
<dbReference type="RefSeq" id="WP_264841779.1">
    <property type="nucleotide sequence ID" value="NZ_AP025628.1"/>
</dbReference>
<gene>
    <name evidence="2" type="primary">lipL</name>
    <name evidence="2" type="ORF">caldi_21920</name>
</gene>
<dbReference type="GO" id="GO:0140096">
    <property type="term" value="F:catalytic activity, acting on a protein"/>
    <property type="evidence" value="ECO:0007669"/>
    <property type="project" value="UniProtKB-ARBA"/>
</dbReference>
<dbReference type="PANTHER" id="PTHR43679:SF2">
    <property type="entry name" value="OCTANOYL-[GCVH]:PROTEIN N-OCTANOYLTRANSFERASE"/>
    <property type="match status" value="1"/>
</dbReference>
<dbReference type="PROSITE" id="PS51733">
    <property type="entry name" value="BPL_LPL_CATALYTIC"/>
    <property type="match status" value="1"/>
</dbReference>
<dbReference type="InterPro" id="IPR004143">
    <property type="entry name" value="BPL_LPL_catalytic"/>
</dbReference>
<dbReference type="PANTHER" id="PTHR43679">
    <property type="entry name" value="OCTANOYLTRANSFERASE LIPM-RELATED"/>
    <property type="match status" value="1"/>
</dbReference>
<dbReference type="KEGG" id="cmic:caldi_21920"/>
<feature type="domain" description="BPL/LPL catalytic" evidence="1">
    <location>
        <begin position="55"/>
        <end position="242"/>
    </location>
</feature>
<organism evidence="2 3">
    <name type="scientific">Caldinitratiruptor microaerophilus</name>
    <dbReference type="NCBI Taxonomy" id="671077"/>
    <lineage>
        <taxon>Bacteria</taxon>
        <taxon>Bacillati</taxon>
        <taxon>Bacillota</taxon>
        <taxon>Clostridia</taxon>
        <taxon>Eubacteriales</taxon>
        <taxon>Symbiobacteriaceae</taxon>
        <taxon>Caldinitratiruptor</taxon>
    </lineage>
</organism>
<proteinExistence type="predicted"/>
<keyword evidence="3" id="KW-1185">Reference proteome</keyword>
<evidence type="ECO:0000313" key="2">
    <source>
        <dbReference type="EMBL" id="BDG61102.1"/>
    </source>
</evidence>
<dbReference type="GO" id="GO:0009249">
    <property type="term" value="P:protein lipoylation"/>
    <property type="evidence" value="ECO:0007669"/>
    <property type="project" value="UniProtKB-ARBA"/>
</dbReference>
<dbReference type="SUPFAM" id="SSF55681">
    <property type="entry name" value="Class II aaRS and biotin synthetases"/>
    <property type="match status" value="1"/>
</dbReference>
<dbReference type="GO" id="GO:0016740">
    <property type="term" value="F:transferase activity"/>
    <property type="evidence" value="ECO:0007669"/>
    <property type="project" value="UniProtKB-ARBA"/>
</dbReference>
<evidence type="ECO:0000259" key="1">
    <source>
        <dbReference type="PROSITE" id="PS51733"/>
    </source>
</evidence>
<dbReference type="InterPro" id="IPR045864">
    <property type="entry name" value="aa-tRNA-synth_II/BPL/LPL"/>
</dbReference>